<keyword evidence="1" id="KW-0472">Membrane</keyword>
<feature type="transmembrane region" description="Helical" evidence="1">
    <location>
        <begin position="33"/>
        <end position="54"/>
    </location>
</feature>
<organism evidence="2 3">
    <name type="scientific">Dyella thiooxydans</name>
    <dbReference type="NCBI Taxonomy" id="445710"/>
    <lineage>
        <taxon>Bacteria</taxon>
        <taxon>Pseudomonadati</taxon>
        <taxon>Pseudomonadota</taxon>
        <taxon>Gammaproteobacteria</taxon>
        <taxon>Lysobacterales</taxon>
        <taxon>Rhodanobacteraceae</taxon>
        <taxon>Dyella</taxon>
    </lineage>
</organism>
<dbReference type="AlphaFoldDB" id="A0A160MY50"/>
<dbReference type="PROSITE" id="PS50244">
    <property type="entry name" value="S5A_REDUCTASE"/>
    <property type="match status" value="1"/>
</dbReference>
<dbReference type="STRING" id="445710.ATSB10_02340"/>
<name>A0A160MY50_9GAMM</name>
<dbReference type="GO" id="GO:0016020">
    <property type="term" value="C:membrane"/>
    <property type="evidence" value="ECO:0007669"/>
    <property type="project" value="TreeGrafter"/>
</dbReference>
<evidence type="ECO:0000313" key="3">
    <source>
        <dbReference type="Proteomes" id="UP000077255"/>
    </source>
</evidence>
<keyword evidence="3" id="KW-1185">Reference proteome</keyword>
<feature type="transmembrane region" description="Helical" evidence="1">
    <location>
        <begin position="139"/>
        <end position="158"/>
    </location>
</feature>
<proteinExistence type="predicted"/>
<feature type="transmembrane region" description="Helical" evidence="1">
    <location>
        <begin position="107"/>
        <end position="127"/>
    </location>
</feature>
<reference evidence="2 3" key="1">
    <citation type="submission" date="2016-02" db="EMBL/GenBank/DDBJ databases">
        <title>Complete genome sequencing and analysis of ATSB10, Dyella thiooxydans isolated from rhizosphere soil of sunflower (Helianthus annuus L.).</title>
        <authorList>
            <person name="Lee Y."/>
            <person name="Hwangbo K."/>
            <person name="Chung H."/>
            <person name="Yoo J."/>
            <person name="Kim K.Y."/>
            <person name="Sa T.M."/>
            <person name="Um Y."/>
            <person name="Madhaiyan M."/>
        </authorList>
    </citation>
    <scope>NUCLEOTIDE SEQUENCE [LARGE SCALE GENOMIC DNA]</scope>
    <source>
        <strain evidence="2 3">ATSB10</strain>
    </source>
</reference>
<feature type="transmembrane region" description="Helical" evidence="1">
    <location>
        <begin position="6"/>
        <end position="26"/>
    </location>
</feature>
<evidence type="ECO:0000313" key="2">
    <source>
        <dbReference type="EMBL" id="AND67688.1"/>
    </source>
</evidence>
<dbReference type="Gene3D" id="1.20.120.1630">
    <property type="match status" value="1"/>
</dbReference>
<dbReference type="PATRIC" id="fig|445710.3.peg.232"/>
<keyword evidence="1" id="KW-1133">Transmembrane helix</keyword>
<dbReference type="OrthoDB" id="9779233at2"/>
<dbReference type="InterPro" id="IPR010721">
    <property type="entry name" value="UstE-like"/>
</dbReference>
<sequence length="261" mass="29995">MWHELGWQVLTVWLVTAAAMTVGWMVQYRTRNATLVDAIWSATMGLAALFYAAMGDGDPLIRGLLALFGGLWALRLFLHLLDRVRHEDEDGRYRYLREHWQDSQPKFFAFFQAQALFTTVFSLPFLAVGANPGSEQSSGWIAAALVVWLLSLSGEAIADRQLAQFRRRPDSRGRTCREGLWRYSRHPNYFFEWTHWFAYVLLAVGSPIGWLAILGPVLMLVSLYRFTGIPYTEAQALRSRGDDYRDYQARTSAFIPWFPKT</sequence>
<accession>A0A160MY50</accession>
<dbReference type="EMBL" id="CP014841">
    <property type="protein sequence ID" value="AND67688.1"/>
    <property type="molecule type" value="Genomic_DNA"/>
</dbReference>
<dbReference type="Pfam" id="PF06966">
    <property type="entry name" value="DUF1295"/>
    <property type="match status" value="1"/>
</dbReference>
<dbReference type="RefSeq" id="WP_063670038.1">
    <property type="nucleotide sequence ID" value="NZ_CP014841.1"/>
</dbReference>
<feature type="transmembrane region" description="Helical" evidence="1">
    <location>
        <begin position="196"/>
        <end position="221"/>
    </location>
</feature>
<dbReference type="Proteomes" id="UP000077255">
    <property type="component" value="Chromosome"/>
</dbReference>
<dbReference type="KEGG" id="dtx:ATSB10_02340"/>
<gene>
    <name evidence="2" type="ORF">ATSB10_02340</name>
</gene>
<evidence type="ECO:0000256" key="1">
    <source>
        <dbReference type="SAM" id="Phobius"/>
    </source>
</evidence>
<keyword evidence="1" id="KW-0812">Transmembrane</keyword>
<dbReference type="PANTHER" id="PTHR32251">
    <property type="entry name" value="3-OXO-5-ALPHA-STEROID 4-DEHYDROGENASE"/>
    <property type="match status" value="1"/>
</dbReference>
<dbReference type="PANTHER" id="PTHR32251:SF23">
    <property type="entry name" value="3-OXO-5-ALPHA-STEROID 4-DEHYDROGENASE (DUF1295)"/>
    <property type="match status" value="1"/>
</dbReference>
<protein>
    <submittedName>
        <fullName evidence="2">Uncharacterized protein</fullName>
    </submittedName>
</protein>
<feature type="transmembrane region" description="Helical" evidence="1">
    <location>
        <begin position="60"/>
        <end position="78"/>
    </location>
</feature>